<keyword evidence="1" id="KW-0614">Plasmid</keyword>
<evidence type="ECO:0000313" key="2">
    <source>
        <dbReference type="Proteomes" id="UP001354989"/>
    </source>
</evidence>
<proteinExistence type="predicted"/>
<geneLocation type="plasmid" evidence="1 2">
    <name>pPP6</name>
</geneLocation>
<name>A0ABN6LG87_9BACT</name>
<accession>A0ABN6LG87</accession>
<organism evidence="1 2">
    <name type="scientific">Persicobacter psychrovividus</name>
    <dbReference type="NCBI Taxonomy" id="387638"/>
    <lineage>
        <taxon>Bacteria</taxon>
        <taxon>Pseudomonadati</taxon>
        <taxon>Bacteroidota</taxon>
        <taxon>Cytophagia</taxon>
        <taxon>Cytophagales</taxon>
        <taxon>Persicobacteraceae</taxon>
        <taxon>Persicobacter</taxon>
    </lineage>
</organism>
<protein>
    <submittedName>
        <fullName evidence="1">Uncharacterized protein</fullName>
    </submittedName>
</protein>
<dbReference type="RefSeq" id="WP_338399336.1">
    <property type="nucleotide sequence ID" value="NZ_AP025298.1"/>
</dbReference>
<gene>
    <name evidence="1" type="ORF">PEPS_44480</name>
</gene>
<reference evidence="1 2" key="1">
    <citation type="submission" date="2021-12" db="EMBL/GenBank/DDBJ databases">
        <title>Genome sequencing of bacteria with rrn-lacking chromosome and rrn-plasmid.</title>
        <authorList>
            <person name="Anda M."/>
            <person name="Iwasaki W."/>
        </authorList>
    </citation>
    <scope>NUCLEOTIDE SEQUENCE [LARGE SCALE GENOMIC DNA]</scope>
    <source>
        <strain evidence="1 2">NBRC 101262</strain>
        <plasmid evidence="1 2">pPP6</plasmid>
    </source>
</reference>
<sequence length="603" mass="66188">MKFTKLILSVGLAAAVCSCMPEDPHDIVSPERAIQAFRIEGLQVGPAEIHRGVNKSTLDIYLVEGTDLSAVKPVIRLSKGASSIPASGEVIDLSSKKFTYQVTAANGQNREWEVDVKTFSNALEGKWVMASPVKTNYYIGEGESWGWKGTKDLAGDLPGFAAANDNVLTFKTTGVNKDGNVYGTGTYEAGNDGKFETFVYPNNGDSPIDYSKYFGKLPQGKFDWVNDLNNHQIVFSVNGKVVKTLPVEWKNEEKTAFDMSFKPEAIELGWSDDPKQQELNYTKAYTYPMIREGVTIAKKEVQMVIPGVAPIELNGKWGIKEIGFWPAADNKIGSDMDNFLEFSHQQYDANTGVISGDFIYNAGKDGQLSDAKEDAWKVFPAKGTFKLTVKKNPEDPESRKAWSMSFFDAAGKEMKVDNPVEGKDADHITLKFNGGKDLATGADTDAHWFKFERGFIGVNPNAGAKAGFGDFISGTWGKSTDSGFLSYYDGGHKQYPGAEADNDNSVTFKNVVTDQNLLKGDFEVAQGADKASFEIPGFTLKSGTFVFTADKKGSSGEEYGKLSITAADGTTQEFKTVNWYGDFQVKFQDPNGQGEIYYRLKKQ</sequence>
<dbReference type="PROSITE" id="PS51257">
    <property type="entry name" value="PROKAR_LIPOPROTEIN"/>
    <property type="match status" value="1"/>
</dbReference>
<dbReference type="Gene3D" id="2.60.40.2340">
    <property type="match status" value="1"/>
</dbReference>
<dbReference type="EMBL" id="AP025298">
    <property type="protein sequence ID" value="BDD02168.1"/>
    <property type="molecule type" value="Genomic_DNA"/>
</dbReference>
<evidence type="ECO:0000313" key="1">
    <source>
        <dbReference type="EMBL" id="BDD02168.1"/>
    </source>
</evidence>
<keyword evidence="2" id="KW-1185">Reference proteome</keyword>
<dbReference type="Proteomes" id="UP001354989">
    <property type="component" value="Plasmid pPP6"/>
</dbReference>